<name>A0A5B7DR20_PORTR</name>
<gene>
    <name evidence="2" type="ORF">E2C01_016420</name>
</gene>
<evidence type="ECO:0000313" key="2">
    <source>
        <dbReference type="EMBL" id="MPC23376.1"/>
    </source>
</evidence>
<dbReference type="Proteomes" id="UP000324222">
    <property type="component" value="Unassembled WGS sequence"/>
</dbReference>
<dbReference type="EMBL" id="VSRR010001199">
    <property type="protein sequence ID" value="MPC23376.1"/>
    <property type="molecule type" value="Genomic_DNA"/>
</dbReference>
<organism evidence="2 3">
    <name type="scientific">Portunus trituberculatus</name>
    <name type="common">Swimming crab</name>
    <name type="synonym">Neptunus trituberculatus</name>
    <dbReference type="NCBI Taxonomy" id="210409"/>
    <lineage>
        <taxon>Eukaryota</taxon>
        <taxon>Metazoa</taxon>
        <taxon>Ecdysozoa</taxon>
        <taxon>Arthropoda</taxon>
        <taxon>Crustacea</taxon>
        <taxon>Multicrustacea</taxon>
        <taxon>Malacostraca</taxon>
        <taxon>Eumalacostraca</taxon>
        <taxon>Eucarida</taxon>
        <taxon>Decapoda</taxon>
        <taxon>Pleocyemata</taxon>
        <taxon>Brachyura</taxon>
        <taxon>Eubrachyura</taxon>
        <taxon>Portunoidea</taxon>
        <taxon>Portunidae</taxon>
        <taxon>Portuninae</taxon>
        <taxon>Portunus</taxon>
    </lineage>
</organism>
<comment type="caution">
    <text evidence="2">The sequence shown here is derived from an EMBL/GenBank/DDBJ whole genome shotgun (WGS) entry which is preliminary data.</text>
</comment>
<keyword evidence="3" id="KW-1185">Reference proteome</keyword>
<proteinExistence type="predicted"/>
<evidence type="ECO:0000256" key="1">
    <source>
        <dbReference type="SAM" id="MobiDB-lite"/>
    </source>
</evidence>
<reference evidence="2 3" key="1">
    <citation type="submission" date="2019-05" db="EMBL/GenBank/DDBJ databases">
        <title>Another draft genome of Portunus trituberculatus and its Hox gene families provides insights of decapod evolution.</title>
        <authorList>
            <person name="Jeong J.-H."/>
            <person name="Song I."/>
            <person name="Kim S."/>
            <person name="Choi T."/>
            <person name="Kim D."/>
            <person name="Ryu S."/>
            <person name="Kim W."/>
        </authorList>
    </citation>
    <scope>NUCLEOTIDE SEQUENCE [LARGE SCALE GENOMIC DNA]</scope>
    <source>
        <tissue evidence="2">Muscle</tissue>
    </source>
</reference>
<evidence type="ECO:0000313" key="3">
    <source>
        <dbReference type="Proteomes" id="UP000324222"/>
    </source>
</evidence>
<feature type="region of interest" description="Disordered" evidence="1">
    <location>
        <begin position="53"/>
        <end position="107"/>
    </location>
</feature>
<dbReference type="AlphaFoldDB" id="A0A5B7DR20"/>
<feature type="compositionally biased region" description="Polar residues" evidence="1">
    <location>
        <begin position="62"/>
        <end position="71"/>
    </location>
</feature>
<sequence>MERVCVAPCQASPCSCRSHHHHAALRLRTADWTNAPPPPGTRNSTRPVKVTLSHGLMGFGGSSTESLSASQPFAPRRERGGTKGRQMAGWQVGIVGWNGRPGGGRRG</sequence>
<protein>
    <submittedName>
        <fullName evidence="2">Uncharacterized protein</fullName>
    </submittedName>
</protein>
<accession>A0A5B7DR20</accession>